<feature type="transmembrane region" description="Helical" evidence="2">
    <location>
        <begin position="280"/>
        <end position="303"/>
    </location>
</feature>
<organism evidence="3 4">
    <name type="scientific">Oculimacula yallundae</name>
    <dbReference type="NCBI Taxonomy" id="86028"/>
    <lineage>
        <taxon>Eukaryota</taxon>
        <taxon>Fungi</taxon>
        <taxon>Dikarya</taxon>
        <taxon>Ascomycota</taxon>
        <taxon>Pezizomycotina</taxon>
        <taxon>Leotiomycetes</taxon>
        <taxon>Helotiales</taxon>
        <taxon>Ploettnerulaceae</taxon>
        <taxon>Oculimacula</taxon>
    </lineage>
</organism>
<feature type="region of interest" description="Disordered" evidence="1">
    <location>
        <begin position="34"/>
        <end position="74"/>
    </location>
</feature>
<sequence length="815" mass="88933">MSRRALRPRADVCHLCEYITSRQSRPLSLLHQPFRKSTTSSRAFTTSRTLPNKSQKTQPGSSIPKVLSGSSGRTGEFTEAQLEKRLQNVKTTCNTLLMQENIPSEQDILEALAGCSTMANLLVSDQKNASKKDGATSALLSLDEPNAKKIPVHKLPPVLQRLADQVSTLAYSIIKFPPVFISPEVLGLYVAIQSTLGKPGTFPEVLHLYANKPFPNEGSNPITYSNPNPNKSSNAIPLKVADQALQTAVDAKQLVVAMEIIEASYTTKAARRAKFIRKGLLPATGLAVAPIAAYTVASQLALLQTTMDTAMATNVAFAGIIAYIGFTATVGIVAVTTANDQMDRVTWAQGVPLRQRWMREEERFAIDKVAGAWGFREVWRRGEEEGEDWEALREWIGRKSMMLDRVELMEGMELTSIFFEIDITTKYNALRNTFHIVITCLVPTSDNTQARKSFPTASSTLFHSIVLMPKFKGDKGRIMDPAPPIDPVLANGLNNCHKFARFLHKLRLGEAHALFWLAMVFQVILLGITVMLHNWVAQKYAEIIASELASPDDPGELKRLKGEVSQISKRCLWGTGFLCFLVATSTVFQVFAAHNLLFCQDMPLMHFYFPILTIFAFGVLFATIGCAIVQLYALWTLTLPAFTVALGSPVLIVGAITHCVVSLILTFCCGREKRKEHAEAGLRPSLTNTIVIVPSTNTNSSQTNILAPTASSANWSVAQPEPGEQRLSTGANTAGTTSQGNQTVEHVPPPSTANGESSRRPVTGEIAEASSPNETTSGEPSGEEDNIRLQCMTTEERNCPGCSKPLGKGQAAGTR</sequence>
<protein>
    <submittedName>
        <fullName evidence="3">Uncharacterized protein</fullName>
    </submittedName>
</protein>
<feature type="transmembrane region" description="Helical" evidence="2">
    <location>
        <begin position="609"/>
        <end position="635"/>
    </location>
</feature>
<reference evidence="3 4" key="1">
    <citation type="journal article" date="2024" name="Commun. Biol.">
        <title>Comparative genomic analysis of thermophilic fungi reveals convergent evolutionary adaptations and gene losses.</title>
        <authorList>
            <person name="Steindorff A.S."/>
            <person name="Aguilar-Pontes M.V."/>
            <person name="Robinson A.J."/>
            <person name="Andreopoulos B."/>
            <person name="LaButti K."/>
            <person name="Kuo A."/>
            <person name="Mondo S."/>
            <person name="Riley R."/>
            <person name="Otillar R."/>
            <person name="Haridas S."/>
            <person name="Lipzen A."/>
            <person name="Grimwood J."/>
            <person name="Schmutz J."/>
            <person name="Clum A."/>
            <person name="Reid I.D."/>
            <person name="Moisan M.C."/>
            <person name="Butler G."/>
            <person name="Nguyen T.T.M."/>
            <person name="Dewar K."/>
            <person name="Conant G."/>
            <person name="Drula E."/>
            <person name="Henrissat B."/>
            <person name="Hansel C."/>
            <person name="Singer S."/>
            <person name="Hutchinson M.I."/>
            <person name="de Vries R.P."/>
            <person name="Natvig D.O."/>
            <person name="Powell A.J."/>
            <person name="Tsang A."/>
            <person name="Grigoriev I.V."/>
        </authorList>
    </citation>
    <scope>NUCLEOTIDE SEQUENCE [LARGE SCALE GENOMIC DNA]</scope>
    <source>
        <strain evidence="3 4">CBS 494.80</strain>
    </source>
</reference>
<accession>A0ABR4CDQ8</accession>
<keyword evidence="4" id="KW-1185">Reference proteome</keyword>
<evidence type="ECO:0000313" key="3">
    <source>
        <dbReference type="EMBL" id="KAL2067396.1"/>
    </source>
</evidence>
<gene>
    <name evidence="3" type="ORF">VTL71DRAFT_1821</name>
</gene>
<keyword evidence="2" id="KW-1133">Transmembrane helix</keyword>
<dbReference type="Proteomes" id="UP001595075">
    <property type="component" value="Unassembled WGS sequence"/>
</dbReference>
<feature type="compositionally biased region" description="Polar residues" evidence="1">
    <location>
        <begin position="50"/>
        <end position="61"/>
    </location>
</feature>
<evidence type="ECO:0000256" key="2">
    <source>
        <dbReference type="SAM" id="Phobius"/>
    </source>
</evidence>
<comment type="caution">
    <text evidence="3">The sequence shown here is derived from an EMBL/GenBank/DDBJ whole genome shotgun (WGS) entry which is preliminary data.</text>
</comment>
<keyword evidence="2" id="KW-0812">Transmembrane</keyword>
<feature type="transmembrane region" description="Helical" evidence="2">
    <location>
        <begin position="315"/>
        <end position="335"/>
    </location>
</feature>
<proteinExistence type="predicted"/>
<evidence type="ECO:0000256" key="1">
    <source>
        <dbReference type="SAM" id="MobiDB-lite"/>
    </source>
</evidence>
<feature type="compositionally biased region" description="Low complexity" evidence="1">
    <location>
        <begin position="35"/>
        <end position="49"/>
    </location>
</feature>
<feature type="transmembrane region" description="Helical" evidence="2">
    <location>
        <begin position="513"/>
        <end position="532"/>
    </location>
</feature>
<keyword evidence="2" id="KW-0472">Membrane</keyword>
<feature type="region of interest" description="Disordered" evidence="1">
    <location>
        <begin position="713"/>
        <end position="815"/>
    </location>
</feature>
<feature type="compositionally biased region" description="Polar residues" evidence="1">
    <location>
        <begin position="770"/>
        <end position="779"/>
    </location>
</feature>
<feature type="transmembrane region" description="Helical" evidence="2">
    <location>
        <begin position="641"/>
        <end position="665"/>
    </location>
</feature>
<evidence type="ECO:0000313" key="4">
    <source>
        <dbReference type="Proteomes" id="UP001595075"/>
    </source>
</evidence>
<dbReference type="EMBL" id="JAZHXI010000010">
    <property type="protein sequence ID" value="KAL2067396.1"/>
    <property type="molecule type" value="Genomic_DNA"/>
</dbReference>
<feature type="compositionally biased region" description="Polar residues" evidence="1">
    <location>
        <begin position="726"/>
        <end position="744"/>
    </location>
</feature>
<name>A0ABR4CDQ8_9HELO</name>
<feature type="transmembrane region" description="Helical" evidence="2">
    <location>
        <begin position="572"/>
        <end position="597"/>
    </location>
</feature>